<evidence type="ECO:0000313" key="2">
    <source>
        <dbReference type="EMBL" id="ETR71386.1"/>
    </source>
</evidence>
<dbReference type="SMART" id="SM00138">
    <property type="entry name" value="MeTrc"/>
    <property type="match status" value="1"/>
</dbReference>
<reference evidence="3" key="1">
    <citation type="submission" date="2012-11" db="EMBL/GenBank/DDBJ databases">
        <authorList>
            <person name="Lucero-Rivera Y.E."/>
            <person name="Tovar-Ramirez D."/>
        </authorList>
    </citation>
    <scope>NUCLEOTIDE SEQUENCE [LARGE SCALE GENOMIC DNA]</scope>
    <source>
        <strain evidence="3">Araruama</strain>
    </source>
</reference>
<dbReference type="SUPFAM" id="SSF53335">
    <property type="entry name" value="S-adenosyl-L-methionine-dependent methyltransferases"/>
    <property type="match status" value="1"/>
</dbReference>
<dbReference type="AlphaFoldDB" id="A0A1V1P9F0"/>
<feature type="domain" description="CheR-type methyltransferase" evidence="1">
    <location>
        <begin position="1"/>
        <end position="179"/>
    </location>
</feature>
<dbReference type="Gene3D" id="3.40.50.150">
    <property type="entry name" value="Vaccinia Virus protein VP39"/>
    <property type="match status" value="1"/>
</dbReference>
<evidence type="ECO:0000259" key="1">
    <source>
        <dbReference type="PROSITE" id="PS50123"/>
    </source>
</evidence>
<protein>
    <submittedName>
        <fullName evidence="2">Chemotaxis protein methyltransferase</fullName>
    </submittedName>
</protein>
<dbReference type="InterPro" id="IPR050903">
    <property type="entry name" value="Bact_Chemotaxis_MeTrfase"/>
</dbReference>
<dbReference type="EMBL" id="ATBP01000276">
    <property type="protein sequence ID" value="ETR71386.1"/>
    <property type="molecule type" value="Genomic_DNA"/>
</dbReference>
<name>A0A1V1P9F0_9BACT</name>
<keyword evidence="2" id="KW-0489">Methyltransferase</keyword>
<dbReference type="Proteomes" id="UP000189670">
    <property type="component" value="Unassembled WGS sequence"/>
</dbReference>
<dbReference type="InterPro" id="IPR029063">
    <property type="entry name" value="SAM-dependent_MTases_sf"/>
</dbReference>
<gene>
    <name evidence="2" type="ORF">OMM_02526</name>
</gene>
<dbReference type="PANTHER" id="PTHR24422">
    <property type="entry name" value="CHEMOTAXIS PROTEIN METHYLTRANSFERASE"/>
    <property type="match status" value="1"/>
</dbReference>
<proteinExistence type="predicted"/>
<dbReference type="Pfam" id="PF01739">
    <property type="entry name" value="CheR"/>
    <property type="match status" value="1"/>
</dbReference>
<evidence type="ECO:0000313" key="3">
    <source>
        <dbReference type="Proteomes" id="UP000189670"/>
    </source>
</evidence>
<dbReference type="GO" id="GO:0008757">
    <property type="term" value="F:S-adenosylmethionine-dependent methyltransferase activity"/>
    <property type="evidence" value="ECO:0007669"/>
    <property type="project" value="InterPro"/>
</dbReference>
<organism evidence="2 3">
    <name type="scientific">Candidatus Magnetoglobus multicellularis str. Araruama</name>
    <dbReference type="NCBI Taxonomy" id="890399"/>
    <lineage>
        <taxon>Bacteria</taxon>
        <taxon>Pseudomonadati</taxon>
        <taxon>Thermodesulfobacteriota</taxon>
        <taxon>Desulfobacteria</taxon>
        <taxon>Desulfobacterales</taxon>
        <taxon>Desulfobacteraceae</taxon>
        <taxon>Candidatus Magnetoglobus</taxon>
    </lineage>
</organism>
<sequence>MQVKNLQIWSAASSTGEEAVSIAILAEKQWLAMNDRTYFVLATDINPNVLKSLEKGIFKPNSYRVDGSSYHPLMSEFIRTQGRLFSLNENILKNIEICQLNLYMDDMSAWQGRFHLVFLRNMLVYIPLDIRNRILDRLIKNIIDGGYLFLSSSETPLISHPNLKLIEQSGIYFFQKSGLKIKKRVFH</sequence>
<dbReference type="PROSITE" id="PS50123">
    <property type="entry name" value="CHER"/>
    <property type="match status" value="1"/>
</dbReference>
<dbReference type="InterPro" id="IPR022642">
    <property type="entry name" value="CheR_C"/>
</dbReference>
<keyword evidence="2" id="KW-0808">Transferase</keyword>
<dbReference type="InterPro" id="IPR000780">
    <property type="entry name" value="CheR_MeTrfase"/>
</dbReference>
<dbReference type="GO" id="GO:0032259">
    <property type="term" value="P:methylation"/>
    <property type="evidence" value="ECO:0007669"/>
    <property type="project" value="UniProtKB-KW"/>
</dbReference>
<dbReference type="PRINTS" id="PR00996">
    <property type="entry name" value="CHERMTFRASE"/>
</dbReference>
<accession>A0A1V1P9F0</accession>
<comment type="caution">
    <text evidence="2">The sequence shown here is derived from an EMBL/GenBank/DDBJ whole genome shotgun (WGS) entry which is preliminary data.</text>
</comment>
<dbReference type="PANTHER" id="PTHR24422:SF10">
    <property type="entry name" value="CHEMOTAXIS PROTEIN METHYLTRANSFERASE 2"/>
    <property type="match status" value="1"/>
</dbReference>